<evidence type="ECO:0000313" key="2">
    <source>
        <dbReference type="EMBL" id="OLP86100.1"/>
    </source>
</evidence>
<protein>
    <submittedName>
        <fullName evidence="2">Uncharacterized protein</fullName>
    </submittedName>
</protein>
<keyword evidence="1" id="KW-0812">Transmembrane</keyword>
<sequence length="566" mass="63184">MALALCLELEPKLSLQALDALPSLLQVSRSIQALLLPMLAELREIRVPAENVCSLIGHRGLTCAVRGLSREPWLPTSFLDLGRTGGGMLFFVLAATNLNADIPGDGTVLFYCCPTGDYTGYPVDDYDPNFVSSVNLDLMDYVVFFVGLDLIDYVVFFVNLDRPERVLDDYFEFGDYFVLIVNDNRLCLVHDVDIGVHRPAIDEGDAQIPSMSFVVYSTVVAICTIVTVSSARLFNAKPNLAGNQVPVATTSRWVASPCSWNLGCLRISQHCGGPSRIPNDRWWSGYVAGPGNCMFNAFMKKLAFRYLRLCRYRSLLVMSYLTVPVLVEELLPVDEANGVVAVIRIVNRMTPALAWAGYLVAAARGAGEHVMVVVGLRQTPVEATMMAPHLRRNANFRGFTRRKHNPPHFEMRVDLDKLKRPRGRMIWSNVADDMPDAVESIFMMSLVGPPAAGWGGRRKASIEWSTLEPCMEVRRAMRVASKRTGVTIDWHRPVVMQSMVSKDCMFFICCFVFALLPMIWLRLCEDAYARETGYPGALMSMHPLKVMTFSERLQTGQLLTNGKTEL</sequence>
<keyword evidence="1" id="KW-1133">Transmembrane helix</keyword>
<dbReference type="EMBL" id="LSRX01000936">
    <property type="protein sequence ID" value="OLP86100.1"/>
    <property type="molecule type" value="Genomic_DNA"/>
</dbReference>
<feature type="transmembrane region" description="Helical" evidence="1">
    <location>
        <begin position="504"/>
        <end position="523"/>
    </location>
</feature>
<organism evidence="2 3">
    <name type="scientific">Symbiodinium microadriaticum</name>
    <name type="common">Dinoflagellate</name>
    <name type="synonym">Zooxanthella microadriatica</name>
    <dbReference type="NCBI Taxonomy" id="2951"/>
    <lineage>
        <taxon>Eukaryota</taxon>
        <taxon>Sar</taxon>
        <taxon>Alveolata</taxon>
        <taxon>Dinophyceae</taxon>
        <taxon>Suessiales</taxon>
        <taxon>Symbiodiniaceae</taxon>
        <taxon>Symbiodinium</taxon>
    </lineage>
</organism>
<proteinExistence type="predicted"/>
<dbReference type="Proteomes" id="UP000186817">
    <property type="component" value="Unassembled WGS sequence"/>
</dbReference>
<reference evidence="2 3" key="1">
    <citation type="submission" date="2016-02" db="EMBL/GenBank/DDBJ databases">
        <title>Genome analysis of coral dinoflagellate symbionts highlights evolutionary adaptations to a symbiotic lifestyle.</title>
        <authorList>
            <person name="Aranda M."/>
            <person name="Li Y."/>
            <person name="Liew Y.J."/>
            <person name="Baumgarten S."/>
            <person name="Simakov O."/>
            <person name="Wilson M."/>
            <person name="Piel J."/>
            <person name="Ashoor H."/>
            <person name="Bougouffa S."/>
            <person name="Bajic V.B."/>
            <person name="Ryu T."/>
            <person name="Ravasi T."/>
            <person name="Bayer T."/>
            <person name="Micklem G."/>
            <person name="Kim H."/>
            <person name="Bhak J."/>
            <person name="Lajeunesse T.C."/>
            <person name="Voolstra C.R."/>
        </authorList>
    </citation>
    <scope>NUCLEOTIDE SEQUENCE [LARGE SCALE GENOMIC DNA]</scope>
    <source>
        <strain evidence="2 3">CCMP2467</strain>
    </source>
</reference>
<name>A0A1Q9CT51_SYMMI</name>
<evidence type="ECO:0000313" key="3">
    <source>
        <dbReference type="Proteomes" id="UP000186817"/>
    </source>
</evidence>
<evidence type="ECO:0000256" key="1">
    <source>
        <dbReference type="SAM" id="Phobius"/>
    </source>
</evidence>
<gene>
    <name evidence="2" type="ORF">AK812_SmicGene32826</name>
</gene>
<keyword evidence="3" id="KW-1185">Reference proteome</keyword>
<keyword evidence="1" id="KW-0472">Membrane</keyword>
<comment type="caution">
    <text evidence="2">The sequence shown here is derived from an EMBL/GenBank/DDBJ whole genome shotgun (WGS) entry which is preliminary data.</text>
</comment>
<dbReference type="OrthoDB" id="422453at2759"/>
<dbReference type="AlphaFoldDB" id="A0A1Q9CT51"/>
<accession>A0A1Q9CT51</accession>